<evidence type="ECO:0000313" key="4">
    <source>
        <dbReference type="EMBL" id="MDG0815100.1"/>
    </source>
</evidence>
<dbReference type="InterPro" id="IPR050595">
    <property type="entry name" value="Bact_response_regulator"/>
</dbReference>
<feature type="domain" description="Response regulatory" evidence="3">
    <location>
        <begin position="3"/>
        <end position="125"/>
    </location>
</feature>
<name>A0ABT6DE40_9BACT</name>
<evidence type="ECO:0000256" key="2">
    <source>
        <dbReference type="PROSITE-ProRule" id="PRU00169"/>
    </source>
</evidence>
<evidence type="ECO:0000313" key="5">
    <source>
        <dbReference type="Proteomes" id="UP001152321"/>
    </source>
</evidence>
<dbReference type="SUPFAM" id="SSF52172">
    <property type="entry name" value="CheY-like"/>
    <property type="match status" value="1"/>
</dbReference>
<dbReference type="EMBL" id="JANRMI010000001">
    <property type="protein sequence ID" value="MDG0815100.1"/>
    <property type="molecule type" value="Genomic_DNA"/>
</dbReference>
<evidence type="ECO:0000256" key="1">
    <source>
        <dbReference type="ARBA" id="ARBA00022553"/>
    </source>
</evidence>
<dbReference type="Pfam" id="PF00072">
    <property type="entry name" value="Response_reg"/>
    <property type="match status" value="1"/>
</dbReference>
<feature type="modified residue" description="4-aspartylphosphate" evidence="2">
    <location>
        <position position="60"/>
    </location>
</feature>
<organism evidence="4 5">
    <name type="scientific">Bdellovibrio svalbardensis</name>
    <dbReference type="NCBI Taxonomy" id="2972972"/>
    <lineage>
        <taxon>Bacteria</taxon>
        <taxon>Pseudomonadati</taxon>
        <taxon>Bdellovibrionota</taxon>
        <taxon>Bdellovibrionia</taxon>
        <taxon>Bdellovibrionales</taxon>
        <taxon>Pseudobdellovibrionaceae</taxon>
        <taxon>Bdellovibrio</taxon>
    </lineage>
</organism>
<dbReference type="SMART" id="SM00448">
    <property type="entry name" value="REC"/>
    <property type="match status" value="1"/>
</dbReference>
<protein>
    <submittedName>
        <fullName evidence="4">Response regulator</fullName>
    </submittedName>
</protein>
<keyword evidence="5" id="KW-1185">Reference proteome</keyword>
<dbReference type="InterPro" id="IPR011006">
    <property type="entry name" value="CheY-like_superfamily"/>
</dbReference>
<dbReference type="PROSITE" id="PS50110">
    <property type="entry name" value="RESPONSE_REGULATORY"/>
    <property type="match status" value="1"/>
</dbReference>
<dbReference type="PANTHER" id="PTHR44591:SF3">
    <property type="entry name" value="RESPONSE REGULATORY DOMAIN-CONTAINING PROTEIN"/>
    <property type="match status" value="1"/>
</dbReference>
<dbReference type="InterPro" id="IPR001789">
    <property type="entry name" value="Sig_transdc_resp-reg_receiver"/>
</dbReference>
<dbReference type="Proteomes" id="UP001152321">
    <property type="component" value="Unassembled WGS sequence"/>
</dbReference>
<dbReference type="Gene3D" id="3.40.50.2300">
    <property type="match status" value="1"/>
</dbReference>
<evidence type="ECO:0000259" key="3">
    <source>
        <dbReference type="PROSITE" id="PS50110"/>
    </source>
</evidence>
<gene>
    <name evidence="4" type="ORF">NWE73_01910</name>
</gene>
<keyword evidence="1 2" id="KW-0597">Phosphoprotein</keyword>
<accession>A0ABT6DE40</accession>
<proteinExistence type="predicted"/>
<comment type="caution">
    <text evidence="4">The sequence shown here is derived from an EMBL/GenBank/DDBJ whole genome shotgun (WGS) entry which is preliminary data.</text>
</comment>
<dbReference type="PANTHER" id="PTHR44591">
    <property type="entry name" value="STRESS RESPONSE REGULATOR PROTEIN 1"/>
    <property type="match status" value="1"/>
</dbReference>
<reference evidence="4" key="1">
    <citation type="submission" date="2022-08" db="EMBL/GenBank/DDBJ databases">
        <title>Novel Bdellovibrio Species Isolated from Svalbard: Designation Bdellovibrio svalbardensis.</title>
        <authorList>
            <person name="Mitchell R.J."/>
            <person name="Choi S.Y."/>
        </authorList>
    </citation>
    <scope>NUCLEOTIDE SEQUENCE</scope>
    <source>
        <strain evidence="4">PAP01</strain>
    </source>
</reference>
<dbReference type="RefSeq" id="WP_277576577.1">
    <property type="nucleotide sequence ID" value="NZ_JANRMI010000001.1"/>
</dbReference>
<sequence length="129" mass="14869">MIHIVIVDDEADTHLLYKLKFKKFFATLGDLKLVSFLSAKDCLNYLRREDTPHVDLVMSDINMPEMDGFELLQEVRKFDAKMPFYVVSAYESTEFRTKAESLGAQRFLSKPVDFNALNEALKVDLNLSI</sequence>